<name>A0ABU2CG73_9BURK</name>
<dbReference type="Gene3D" id="3.40.190.10">
    <property type="entry name" value="Periplasmic binding protein-like II"/>
    <property type="match status" value="1"/>
</dbReference>
<comment type="subcellular location">
    <subcellularLocation>
        <location evidence="1">Periplasm</location>
    </subcellularLocation>
</comment>
<accession>A0ABU2CG73</accession>
<comment type="similarity">
    <text evidence="2">Belongs to the bacterial solute-binding protein 1 family.</text>
</comment>
<dbReference type="EMBL" id="JAVDXT010000008">
    <property type="protein sequence ID" value="MDR7380339.1"/>
    <property type="molecule type" value="Genomic_DNA"/>
</dbReference>
<comment type="caution">
    <text evidence="4">The sequence shown here is derived from an EMBL/GenBank/DDBJ whole genome shotgun (WGS) entry which is preliminary data.</text>
</comment>
<proteinExistence type="inferred from homology"/>
<evidence type="ECO:0000313" key="4">
    <source>
        <dbReference type="EMBL" id="MDR7380339.1"/>
    </source>
</evidence>
<evidence type="ECO:0000313" key="5">
    <source>
        <dbReference type="Proteomes" id="UP001180487"/>
    </source>
</evidence>
<evidence type="ECO:0000256" key="1">
    <source>
        <dbReference type="ARBA" id="ARBA00004418"/>
    </source>
</evidence>
<keyword evidence="3" id="KW-0732">Signal</keyword>
<dbReference type="InterPro" id="IPR006059">
    <property type="entry name" value="SBP"/>
</dbReference>
<evidence type="ECO:0000256" key="2">
    <source>
        <dbReference type="ARBA" id="ARBA00008520"/>
    </source>
</evidence>
<organism evidence="4 5">
    <name type="scientific">Rhodoferax ferrireducens</name>
    <dbReference type="NCBI Taxonomy" id="192843"/>
    <lineage>
        <taxon>Bacteria</taxon>
        <taxon>Pseudomonadati</taxon>
        <taxon>Pseudomonadota</taxon>
        <taxon>Betaproteobacteria</taxon>
        <taxon>Burkholderiales</taxon>
        <taxon>Comamonadaceae</taxon>
        <taxon>Rhodoferax</taxon>
    </lineage>
</organism>
<dbReference type="PANTHER" id="PTHR43649:SF12">
    <property type="entry name" value="DIACETYLCHITOBIOSE BINDING PROTEIN DASA"/>
    <property type="match status" value="1"/>
</dbReference>
<dbReference type="InterPro" id="IPR050490">
    <property type="entry name" value="Bact_solute-bd_prot1"/>
</dbReference>
<protein>
    <submittedName>
        <fullName evidence="4">Alpha-1,4-digalacturonate transport system substrate-binding protein</fullName>
    </submittedName>
</protein>
<dbReference type="Proteomes" id="UP001180487">
    <property type="component" value="Unassembled WGS sequence"/>
</dbReference>
<dbReference type="Pfam" id="PF01547">
    <property type="entry name" value="SBP_bac_1"/>
    <property type="match status" value="1"/>
</dbReference>
<evidence type="ECO:0000256" key="3">
    <source>
        <dbReference type="SAM" id="SignalP"/>
    </source>
</evidence>
<dbReference type="SUPFAM" id="SSF53850">
    <property type="entry name" value="Periplasmic binding protein-like II"/>
    <property type="match status" value="1"/>
</dbReference>
<keyword evidence="5" id="KW-1185">Reference proteome</keyword>
<sequence>MMHAFNFPTRAIWLSVVAATASVAALPASAAEVRVMCYQDGGECDVTNDLARRFEANNPGTKIIVDVVPFKTILEQLPVQLAAGEGPDIARVTDLGGLTRFYLDIGPYLKDRKYWEANFGSTLPWMRNKAGDKGIYGFMSQLTMTGPFVNKTLFEQAKIPLPGPKATWDEWADAARKVAKATQTPAAMAWDRSGHRFAGPAISYGAKIFDAKGNLALDEGYKTAVTKFVGWHKDGTMLKDVWGGSGGSSYADAVGEFKNGRVVMILSGSWQINRMQKEIGNAFDWVAVPNPCGTSACSGMPGGAGWVALKTTKSPKEVGQFLDFMAQEANVAEFVSRTNNIPANTGLAKKGVPYPNASPAAQAALGVFTSGTATVAPAAYALQGYKYNRALMLPTVTRLTQAIVGEISVDEAITKIGTDMTEAVKQAEK</sequence>
<dbReference type="PANTHER" id="PTHR43649">
    <property type="entry name" value="ARABINOSE-BINDING PROTEIN-RELATED"/>
    <property type="match status" value="1"/>
</dbReference>
<feature type="chain" id="PRO_5045056372" evidence="3">
    <location>
        <begin position="31"/>
        <end position="429"/>
    </location>
</feature>
<gene>
    <name evidence="4" type="ORF">J2X19_005042</name>
</gene>
<feature type="signal peptide" evidence="3">
    <location>
        <begin position="1"/>
        <end position="30"/>
    </location>
</feature>
<reference evidence="4 5" key="1">
    <citation type="submission" date="2023-07" db="EMBL/GenBank/DDBJ databases">
        <title>Sorghum-associated microbial communities from plants grown in Nebraska, USA.</title>
        <authorList>
            <person name="Schachtman D."/>
        </authorList>
    </citation>
    <scope>NUCLEOTIDE SEQUENCE [LARGE SCALE GENOMIC DNA]</scope>
    <source>
        <strain evidence="4 5">BE313</strain>
    </source>
</reference>